<keyword evidence="3 5" id="KW-0285">Flavoprotein</keyword>
<sequence>MTDQLTQSPATRVLDRAAVRAFVDQHISPDADAFDRAGAIPQELLDRIGEAGLWAPFLPPQLGGRGTDLVTLGEIHEEVGRGCSSVRSLLTVHGMLSWALQRWGSAAQLEQWGPRLASGRTLGAFCLSEPGAGSDTGAITTSAVPRGGGWVLDGCKKWITGGRRADLFLVFARGPASTVALLVPRETPGVSVRPIDDMLGTRASMLAEVAFDNVVLGPDALLGPSGFASGMVLTGTLDLGRYSVAAGSVGIVQACLDACAAYTSQRTVGGVLLREMPLIRAKLSDMVTDVRAARLLVAEAGRLKDAGDSATIMATWVAKYFASTAAARHATEAVQVHGANGCSPDFPVARYFRDAKVMEIIEGSNEVQRTTIAAEAYRRCAS</sequence>
<feature type="domain" description="Acyl-CoA oxidase/dehydrogenase middle" evidence="7">
    <location>
        <begin position="124"/>
        <end position="214"/>
    </location>
</feature>
<evidence type="ECO:0000259" key="7">
    <source>
        <dbReference type="Pfam" id="PF02770"/>
    </source>
</evidence>
<dbReference type="SUPFAM" id="SSF47203">
    <property type="entry name" value="Acyl-CoA dehydrogenase C-terminal domain-like"/>
    <property type="match status" value="1"/>
</dbReference>
<dbReference type="PIRSF" id="PIRSF016578">
    <property type="entry name" value="HsaA"/>
    <property type="match status" value="1"/>
</dbReference>
<gene>
    <name evidence="9" type="ORF">POF50_032485</name>
</gene>
<dbReference type="GO" id="GO:0050660">
    <property type="term" value="F:flavin adenine dinucleotide binding"/>
    <property type="evidence" value="ECO:0007669"/>
    <property type="project" value="InterPro"/>
</dbReference>
<evidence type="ECO:0000313" key="9">
    <source>
        <dbReference type="EMBL" id="MDI5974008.1"/>
    </source>
</evidence>
<organism evidence="9">
    <name type="scientific">Streptantibioticus silvisoli</name>
    <dbReference type="NCBI Taxonomy" id="2705255"/>
    <lineage>
        <taxon>Bacteria</taxon>
        <taxon>Bacillati</taxon>
        <taxon>Actinomycetota</taxon>
        <taxon>Actinomycetes</taxon>
        <taxon>Kitasatosporales</taxon>
        <taxon>Streptomycetaceae</taxon>
        <taxon>Streptantibioticus</taxon>
    </lineage>
</organism>
<comment type="cofactor">
    <cofactor evidence="1 5">
        <name>FAD</name>
        <dbReference type="ChEBI" id="CHEBI:57692"/>
    </cofactor>
</comment>
<protein>
    <submittedName>
        <fullName evidence="9">Acyl-CoA dehydrogenase family protein</fullName>
    </submittedName>
</protein>
<dbReference type="InterPro" id="IPR013786">
    <property type="entry name" value="AcylCoA_DH/ox_N"/>
</dbReference>
<dbReference type="PROSITE" id="PS00072">
    <property type="entry name" value="ACYL_COA_DH_1"/>
    <property type="match status" value="1"/>
</dbReference>
<comment type="similarity">
    <text evidence="2 5">Belongs to the acyl-CoA dehydrogenase family.</text>
</comment>
<dbReference type="SUPFAM" id="SSF56645">
    <property type="entry name" value="Acyl-CoA dehydrogenase NM domain-like"/>
    <property type="match status" value="1"/>
</dbReference>
<dbReference type="Gene3D" id="1.10.540.10">
    <property type="entry name" value="Acyl-CoA dehydrogenase/oxidase, N-terminal domain"/>
    <property type="match status" value="1"/>
</dbReference>
<dbReference type="FunFam" id="1.20.140.10:FF:000004">
    <property type="entry name" value="Acyl-CoA dehydrogenase FadE25"/>
    <property type="match status" value="1"/>
</dbReference>
<evidence type="ECO:0000259" key="6">
    <source>
        <dbReference type="Pfam" id="PF00441"/>
    </source>
</evidence>
<dbReference type="InterPro" id="IPR006089">
    <property type="entry name" value="Acyl-CoA_DH_CS"/>
</dbReference>
<dbReference type="Gene3D" id="1.20.140.10">
    <property type="entry name" value="Butyryl-CoA Dehydrogenase, subunit A, domain 3"/>
    <property type="match status" value="1"/>
</dbReference>
<comment type="caution">
    <text evidence="9">The sequence shown here is derived from an EMBL/GenBank/DDBJ whole genome shotgun (WGS) entry which is preliminary data.</text>
</comment>
<name>A0AA90KBQ9_9ACTN</name>
<dbReference type="EMBL" id="JABXJJ020000058">
    <property type="protein sequence ID" value="MDI5974008.1"/>
    <property type="molecule type" value="Genomic_DNA"/>
</dbReference>
<reference evidence="9" key="1">
    <citation type="submission" date="2023-05" db="EMBL/GenBank/DDBJ databases">
        <title>Streptantibioticus silvisoli sp. nov., acidotolerant actinomycetes 1 from pine litter.</title>
        <authorList>
            <person name="Swiecimska M."/>
            <person name="Golinska P."/>
            <person name="Sangal V."/>
            <person name="Wachnowicz B."/>
            <person name="Goodfellow M."/>
        </authorList>
    </citation>
    <scope>NUCLEOTIDE SEQUENCE</scope>
    <source>
        <strain evidence="9">SL13</strain>
    </source>
</reference>
<dbReference type="GO" id="GO:0003995">
    <property type="term" value="F:acyl-CoA dehydrogenase activity"/>
    <property type="evidence" value="ECO:0007669"/>
    <property type="project" value="InterPro"/>
</dbReference>
<dbReference type="Pfam" id="PF02770">
    <property type="entry name" value="Acyl-CoA_dh_M"/>
    <property type="match status" value="1"/>
</dbReference>
<dbReference type="Pfam" id="PF00441">
    <property type="entry name" value="Acyl-CoA_dh_1"/>
    <property type="match status" value="1"/>
</dbReference>
<proteinExistence type="inferred from homology"/>
<dbReference type="InterPro" id="IPR009075">
    <property type="entry name" value="AcylCo_DH/oxidase_C"/>
</dbReference>
<keyword evidence="4 5" id="KW-0274">FAD</keyword>
<dbReference type="Pfam" id="PF02771">
    <property type="entry name" value="Acyl-CoA_dh_N"/>
    <property type="match status" value="1"/>
</dbReference>
<feature type="domain" description="Acyl-CoA dehydrogenase/oxidase N-terminal" evidence="8">
    <location>
        <begin position="16"/>
        <end position="119"/>
    </location>
</feature>
<dbReference type="InterPro" id="IPR046373">
    <property type="entry name" value="Acyl-CoA_Oxase/DH_mid-dom_sf"/>
</dbReference>
<evidence type="ECO:0000256" key="3">
    <source>
        <dbReference type="ARBA" id="ARBA00022630"/>
    </source>
</evidence>
<dbReference type="AlphaFoldDB" id="A0AA90KBQ9"/>
<dbReference type="PANTHER" id="PTHR43884:SF12">
    <property type="entry name" value="ISOVALERYL-COA DEHYDROGENASE, MITOCHONDRIAL-RELATED"/>
    <property type="match status" value="1"/>
</dbReference>
<dbReference type="InterPro" id="IPR037069">
    <property type="entry name" value="AcylCoA_DH/ox_N_sf"/>
</dbReference>
<dbReference type="PANTHER" id="PTHR43884">
    <property type="entry name" value="ACYL-COA DEHYDROGENASE"/>
    <property type="match status" value="1"/>
</dbReference>
<evidence type="ECO:0000256" key="2">
    <source>
        <dbReference type="ARBA" id="ARBA00009347"/>
    </source>
</evidence>
<evidence type="ECO:0000256" key="4">
    <source>
        <dbReference type="ARBA" id="ARBA00022827"/>
    </source>
</evidence>
<dbReference type="InterPro" id="IPR009100">
    <property type="entry name" value="AcylCoA_DH/oxidase_NM_dom_sf"/>
</dbReference>
<accession>A0AA90KBQ9</accession>
<dbReference type="InterPro" id="IPR036250">
    <property type="entry name" value="AcylCo_DH-like_C"/>
</dbReference>
<dbReference type="RefSeq" id="WP_271313309.1">
    <property type="nucleotide sequence ID" value="NZ_JABXJJ020000058.1"/>
</dbReference>
<keyword evidence="5" id="KW-0560">Oxidoreductase</keyword>
<evidence type="ECO:0000259" key="8">
    <source>
        <dbReference type="Pfam" id="PF02771"/>
    </source>
</evidence>
<evidence type="ECO:0000256" key="5">
    <source>
        <dbReference type="RuleBase" id="RU362125"/>
    </source>
</evidence>
<feature type="domain" description="Acyl-CoA dehydrogenase/oxidase C-terminal" evidence="6">
    <location>
        <begin position="232"/>
        <end position="375"/>
    </location>
</feature>
<dbReference type="InterPro" id="IPR006091">
    <property type="entry name" value="Acyl-CoA_Oxase/DH_mid-dom"/>
</dbReference>
<evidence type="ECO:0000256" key="1">
    <source>
        <dbReference type="ARBA" id="ARBA00001974"/>
    </source>
</evidence>
<dbReference type="Gene3D" id="2.40.110.10">
    <property type="entry name" value="Butyryl-CoA Dehydrogenase, subunit A, domain 2"/>
    <property type="match status" value="1"/>
</dbReference>